<sequence>MDFKKHALIFFEKYKRHTSENNIENNFEHDSLNYVRKENDFKYKDDVDAGVLVMILEELEYLKFTNRHNEKRYHIITEKGFEFLSKIP</sequence>
<dbReference type="AlphaFoldDB" id="A0AB39WMX0"/>
<name>A0AB39WMX0_9FLAO</name>
<dbReference type="RefSeq" id="WP_369765199.1">
    <property type="nucleotide sequence ID" value="NZ_CP165627.1"/>
</dbReference>
<reference evidence="1" key="1">
    <citation type="submission" date="2024-07" db="EMBL/GenBank/DDBJ databases">
        <authorList>
            <person name="Biller S.J."/>
        </authorList>
    </citation>
    <scope>NUCLEOTIDE SEQUENCE</scope>
    <source>
        <strain evidence="1">WC2429</strain>
    </source>
</reference>
<organism evidence="1">
    <name type="scientific">Flavobacterium sp. WC2429</name>
    <dbReference type="NCBI Taxonomy" id="3234140"/>
    <lineage>
        <taxon>Bacteria</taxon>
        <taxon>Pseudomonadati</taxon>
        <taxon>Bacteroidota</taxon>
        <taxon>Flavobacteriia</taxon>
        <taxon>Flavobacteriales</taxon>
        <taxon>Flavobacteriaceae</taxon>
        <taxon>Flavobacterium</taxon>
    </lineage>
</organism>
<evidence type="ECO:0000313" key="1">
    <source>
        <dbReference type="EMBL" id="XDV01533.1"/>
    </source>
</evidence>
<dbReference type="EMBL" id="CP165627">
    <property type="protein sequence ID" value="XDV01533.1"/>
    <property type="molecule type" value="Genomic_DNA"/>
</dbReference>
<proteinExistence type="predicted"/>
<gene>
    <name evidence="1" type="ORF">AB3G32_14535</name>
</gene>
<accession>A0AB39WMX0</accession>
<protein>
    <submittedName>
        <fullName evidence="1">Uncharacterized protein</fullName>
    </submittedName>
</protein>